<sequence length="210" mass="23936">MLALDMTSNPNKEYDYITINTFSDPAYMDNPYSKATMEKVMGADYQTKMSDLYKRMSEIKEVAKFEIWEQKAYAGPASALSPDKAPLWVINGIKVKNGQEAEYASRVNKVTPMYQDLVNQGKEFAWISSALAYPSADESPYNFSSMILLPDMKSLLDEPNMEDAFKKAMPGVDRKQYLRELDEIRKFSRQEVYYLVEYAVKGATTAQASK</sequence>
<dbReference type="RefSeq" id="WP_169552622.1">
    <property type="nucleotide sequence ID" value="NZ_CP051677.1"/>
</dbReference>
<keyword evidence="2" id="KW-1185">Reference proteome</keyword>
<evidence type="ECO:0000313" key="2">
    <source>
        <dbReference type="Proteomes" id="UP000501128"/>
    </source>
</evidence>
<reference evidence="1 2" key="1">
    <citation type="submission" date="2020-04" db="EMBL/GenBank/DDBJ databases">
        <title>Genome sequencing of novel species.</title>
        <authorList>
            <person name="Heo J."/>
            <person name="Kim S.-J."/>
            <person name="Kim J.-S."/>
            <person name="Hong S.-B."/>
            <person name="Kwon S.-W."/>
        </authorList>
    </citation>
    <scope>NUCLEOTIDE SEQUENCE [LARGE SCALE GENOMIC DNA]</scope>
    <source>
        <strain evidence="1 2">CJU-R4</strain>
    </source>
</reference>
<dbReference type="Proteomes" id="UP000501128">
    <property type="component" value="Chromosome"/>
</dbReference>
<evidence type="ECO:0000313" key="1">
    <source>
        <dbReference type="EMBL" id="QJD80629.1"/>
    </source>
</evidence>
<protein>
    <submittedName>
        <fullName evidence="1">Uncharacterized protein</fullName>
    </submittedName>
</protein>
<gene>
    <name evidence="1" type="ORF">HH216_21075</name>
</gene>
<accession>A0A7L5DQC8</accession>
<dbReference type="AlphaFoldDB" id="A0A7L5DQC8"/>
<organism evidence="1 2">
    <name type="scientific">Spirosoma rhododendri</name>
    <dbReference type="NCBI Taxonomy" id="2728024"/>
    <lineage>
        <taxon>Bacteria</taxon>
        <taxon>Pseudomonadati</taxon>
        <taxon>Bacteroidota</taxon>
        <taxon>Cytophagia</taxon>
        <taxon>Cytophagales</taxon>
        <taxon>Cytophagaceae</taxon>
        <taxon>Spirosoma</taxon>
    </lineage>
</organism>
<dbReference type="KEGG" id="srho:HH216_21075"/>
<proteinExistence type="predicted"/>
<dbReference type="EMBL" id="CP051677">
    <property type="protein sequence ID" value="QJD80629.1"/>
    <property type="molecule type" value="Genomic_DNA"/>
</dbReference>
<name>A0A7L5DQC8_9BACT</name>